<proteinExistence type="predicted"/>
<dbReference type="GO" id="GO:0016491">
    <property type="term" value="F:oxidoreductase activity"/>
    <property type="evidence" value="ECO:0007669"/>
    <property type="project" value="UniProtKB-KW"/>
</dbReference>
<dbReference type="AlphaFoldDB" id="A0A149PHQ3"/>
<sequence length="383" mass="40187">MVLEAQTIGSGQSMRSGGQLWPGFDIPLSVLVEMFGETAAADAWHRVHDALDTVHQRAATHGGCEFRPGLLLVSKSDSQASWIEEEARLLERLGIGWGRYVGPDDLRKTYINSPLYNNALYFRGDDGSPQYGHLNPRSFTVAIARLAAAAGAVLCEQSRVIGMNRNPAGGYQLHTTSGSVTAAQVVLATGIGGIRDAGLPRAFVPAQTLILCTTPISADLAAELVPSGACFCDASDIAMNYGRLIDAGDGSGRFRLAFGGADALVQIQLALNVNRIRQEIGVVFPQLADIEIESTWGGQCDLSRSGLPMLLAPDSGLYYAAGFSGQGLVTTTLYASAIAQALTGRSREGVEALSALNPSPFARSGVVAMGQAAFSALRAAISG</sequence>
<evidence type="ECO:0000313" key="3">
    <source>
        <dbReference type="EMBL" id="KXU84406.1"/>
    </source>
</evidence>
<dbReference type="InterPro" id="IPR036188">
    <property type="entry name" value="FAD/NAD-bd_sf"/>
</dbReference>
<dbReference type="Gene3D" id="3.30.9.10">
    <property type="entry name" value="D-Amino Acid Oxidase, subunit A, domain 2"/>
    <property type="match status" value="1"/>
</dbReference>
<name>A0A149PHQ3_9BURK</name>
<accession>A0A149PHQ3</accession>
<evidence type="ECO:0000256" key="1">
    <source>
        <dbReference type="ARBA" id="ARBA00023002"/>
    </source>
</evidence>
<evidence type="ECO:0000313" key="4">
    <source>
        <dbReference type="Proteomes" id="UP000075613"/>
    </source>
</evidence>
<keyword evidence="1" id="KW-0560">Oxidoreductase</keyword>
<dbReference type="PANTHER" id="PTHR13847:SF281">
    <property type="entry name" value="FAD DEPENDENT OXIDOREDUCTASE DOMAIN-CONTAINING PROTEIN"/>
    <property type="match status" value="1"/>
</dbReference>
<dbReference type="Proteomes" id="UP000075613">
    <property type="component" value="Unassembled WGS sequence"/>
</dbReference>
<organism evidence="3 4">
    <name type="scientific">Paraburkholderia monticola</name>
    <dbReference type="NCBI Taxonomy" id="1399968"/>
    <lineage>
        <taxon>Bacteria</taxon>
        <taxon>Pseudomonadati</taxon>
        <taxon>Pseudomonadota</taxon>
        <taxon>Betaproteobacteria</taxon>
        <taxon>Burkholderiales</taxon>
        <taxon>Burkholderiaceae</taxon>
        <taxon>Paraburkholderia</taxon>
    </lineage>
</organism>
<evidence type="ECO:0000259" key="2">
    <source>
        <dbReference type="Pfam" id="PF01266"/>
    </source>
</evidence>
<dbReference type="GO" id="GO:0005737">
    <property type="term" value="C:cytoplasm"/>
    <property type="evidence" value="ECO:0007669"/>
    <property type="project" value="TreeGrafter"/>
</dbReference>
<keyword evidence="4" id="KW-1185">Reference proteome</keyword>
<dbReference type="Gene3D" id="3.50.50.60">
    <property type="entry name" value="FAD/NAD(P)-binding domain"/>
    <property type="match status" value="1"/>
</dbReference>
<dbReference type="InterPro" id="IPR006076">
    <property type="entry name" value="FAD-dep_OxRdtase"/>
</dbReference>
<reference evidence="3 4" key="1">
    <citation type="journal article" date="2015" name="Int. J. Syst. Evol. Microbiol.">
        <title>Burkholderia monticola sp. nov., isolated from mountain soil.</title>
        <authorList>
            <person name="Baek I."/>
            <person name="Seo B."/>
            <person name="Lee I."/>
            <person name="Yi H."/>
            <person name="Chun J."/>
        </authorList>
    </citation>
    <scope>NUCLEOTIDE SEQUENCE [LARGE SCALE GENOMIC DNA]</scope>
    <source>
        <strain evidence="3 4">JC2948</strain>
    </source>
</reference>
<dbReference type="SUPFAM" id="SSF51905">
    <property type="entry name" value="FAD/NAD(P)-binding domain"/>
    <property type="match status" value="1"/>
</dbReference>
<protein>
    <recommendedName>
        <fullName evidence="2">FAD dependent oxidoreductase domain-containing protein</fullName>
    </recommendedName>
</protein>
<dbReference type="STRING" id="1399968.CI15_23340"/>
<dbReference type="Pfam" id="PF01266">
    <property type="entry name" value="DAO"/>
    <property type="match status" value="1"/>
</dbReference>
<dbReference type="EMBL" id="LRBG01000036">
    <property type="protein sequence ID" value="KXU84406.1"/>
    <property type="molecule type" value="Genomic_DNA"/>
</dbReference>
<feature type="domain" description="FAD dependent oxidoreductase" evidence="2">
    <location>
        <begin position="2"/>
        <end position="340"/>
    </location>
</feature>
<comment type="caution">
    <text evidence="3">The sequence shown here is derived from an EMBL/GenBank/DDBJ whole genome shotgun (WGS) entry which is preliminary data.</text>
</comment>
<gene>
    <name evidence="3" type="ORF">CI15_23340</name>
</gene>
<dbReference type="PANTHER" id="PTHR13847">
    <property type="entry name" value="SARCOSINE DEHYDROGENASE-RELATED"/>
    <property type="match status" value="1"/>
</dbReference>